<dbReference type="SUPFAM" id="SSF55785">
    <property type="entry name" value="PYP-like sensor domain (PAS domain)"/>
    <property type="match status" value="1"/>
</dbReference>
<dbReference type="InterPro" id="IPR052163">
    <property type="entry name" value="DGC-Regulatory_Protein"/>
</dbReference>
<sequence>MPSQLQKEIKRLKQELAEKEKLIKEQAQTFSHYKKIYGQSSIVAQIGIWECALPTEELTWSDYTYDLFELPRGTRLDRSHTLACYTEASRAELVKRRSDAIAARSGFTLEAEIITFGGKSRWIRITASIECQNDIPVRIFGMKQDITDQKLSFDHMMYLAEYDQMTGLANKSQFLLKLSSAIQGDQVASGHGYLLLIDLDGFKPINDEYGHIAGDECLKEISNRLKSINHSYKEIFRIGGDEFAIITTEIQDIKAVQKFAQRIIDCLSEPFIFEKQLLKLGASIGIARIVGDSVPDVFVNADTALYAAKAAGKATYRCYNPNMGSCAVRISV</sequence>
<dbReference type="PANTHER" id="PTHR46663:SF2">
    <property type="entry name" value="GGDEF DOMAIN-CONTAINING PROTEIN"/>
    <property type="match status" value="1"/>
</dbReference>
<dbReference type="Gene3D" id="3.30.70.270">
    <property type="match status" value="1"/>
</dbReference>
<dbReference type="InterPro" id="IPR000160">
    <property type="entry name" value="GGDEF_dom"/>
</dbReference>
<accession>A0A7W8ER55</accession>
<dbReference type="Pfam" id="PF00990">
    <property type="entry name" value="GGDEF"/>
    <property type="match status" value="1"/>
</dbReference>
<evidence type="ECO:0000313" key="3">
    <source>
        <dbReference type="EMBL" id="MBB5092611.1"/>
    </source>
</evidence>
<dbReference type="AlphaFoldDB" id="A0A7W8ER55"/>
<dbReference type="SUPFAM" id="SSF55073">
    <property type="entry name" value="Nucleotide cyclase"/>
    <property type="match status" value="1"/>
</dbReference>
<dbReference type="EMBL" id="JACHIL010000006">
    <property type="protein sequence ID" value="MBB5092611.1"/>
    <property type="molecule type" value="Genomic_DNA"/>
</dbReference>
<dbReference type="SMART" id="SM00267">
    <property type="entry name" value="GGDEF"/>
    <property type="match status" value="1"/>
</dbReference>
<gene>
    <name evidence="3" type="ORF">HNQ68_003168</name>
</gene>
<evidence type="ECO:0000256" key="1">
    <source>
        <dbReference type="SAM" id="Coils"/>
    </source>
</evidence>
<feature type="domain" description="GGDEF" evidence="2">
    <location>
        <begin position="190"/>
        <end position="321"/>
    </location>
</feature>
<dbReference type="RefSeq" id="WP_151160331.1">
    <property type="nucleotide sequence ID" value="NZ_JACHIL010000006.1"/>
</dbReference>
<evidence type="ECO:0000259" key="2">
    <source>
        <dbReference type="PROSITE" id="PS50887"/>
    </source>
</evidence>
<protein>
    <submittedName>
        <fullName evidence="3">Diguanylate cyclase (GGDEF)-like protein</fullName>
    </submittedName>
</protein>
<dbReference type="Proteomes" id="UP000531231">
    <property type="component" value="Unassembled WGS sequence"/>
</dbReference>
<keyword evidence="4" id="KW-1185">Reference proteome</keyword>
<dbReference type="Gene3D" id="3.30.450.20">
    <property type="entry name" value="PAS domain"/>
    <property type="match status" value="1"/>
</dbReference>
<dbReference type="InterPro" id="IPR029787">
    <property type="entry name" value="Nucleotide_cyclase"/>
</dbReference>
<dbReference type="InterPro" id="IPR035965">
    <property type="entry name" value="PAS-like_dom_sf"/>
</dbReference>
<dbReference type="InterPro" id="IPR043128">
    <property type="entry name" value="Rev_trsase/Diguanyl_cyclase"/>
</dbReference>
<organism evidence="3 4">
    <name type="scientific">Pseudochrobactrum saccharolyticum</name>
    <dbReference type="NCBI Taxonomy" id="354352"/>
    <lineage>
        <taxon>Bacteria</taxon>
        <taxon>Pseudomonadati</taxon>
        <taxon>Pseudomonadota</taxon>
        <taxon>Alphaproteobacteria</taxon>
        <taxon>Hyphomicrobiales</taxon>
        <taxon>Brucellaceae</taxon>
        <taxon>Pseudochrobactrum</taxon>
    </lineage>
</organism>
<dbReference type="NCBIfam" id="TIGR00254">
    <property type="entry name" value="GGDEF"/>
    <property type="match status" value="1"/>
</dbReference>
<evidence type="ECO:0000313" key="4">
    <source>
        <dbReference type="Proteomes" id="UP000531231"/>
    </source>
</evidence>
<dbReference type="PANTHER" id="PTHR46663">
    <property type="entry name" value="DIGUANYLATE CYCLASE DGCT-RELATED"/>
    <property type="match status" value="1"/>
</dbReference>
<comment type="caution">
    <text evidence="3">The sequence shown here is derived from an EMBL/GenBank/DDBJ whole genome shotgun (WGS) entry which is preliminary data.</text>
</comment>
<feature type="coiled-coil region" evidence="1">
    <location>
        <begin position="2"/>
        <end position="29"/>
    </location>
</feature>
<name>A0A7W8ER55_9HYPH</name>
<keyword evidence="1" id="KW-0175">Coiled coil</keyword>
<dbReference type="PROSITE" id="PS50887">
    <property type="entry name" value="GGDEF"/>
    <property type="match status" value="1"/>
</dbReference>
<reference evidence="3 4" key="1">
    <citation type="submission" date="2020-08" db="EMBL/GenBank/DDBJ databases">
        <title>Genomic Encyclopedia of Type Strains, Phase IV (KMG-IV): sequencing the most valuable type-strain genomes for metagenomic binning, comparative biology and taxonomic classification.</title>
        <authorList>
            <person name="Goeker M."/>
        </authorList>
    </citation>
    <scope>NUCLEOTIDE SEQUENCE [LARGE SCALE GENOMIC DNA]</scope>
    <source>
        <strain evidence="3 4">DSM 25620</strain>
    </source>
</reference>
<proteinExistence type="predicted"/>
<dbReference type="CDD" id="cd01949">
    <property type="entry name" value="GGDEF"/>
    <property type="match status" value="1"/>
</dbReference>